<comment type="similarity">
    <text evidence="2">Belongs to the Clp1 family. NOL9/GRC3 subfamily.</text>
</comment>
<name>A0A023FWD6_AMBPA</name>
<feature type="domain" description="Clp1 P-loop" evidence="9">
    <location>
        <begin position="14"/>
        <end position="86"/>
    </location>
</feature>
<dbReference type="InterPro" id="IPR027417">
    <property type="entry name" value="P-loop_NTPase"/>
</dbReference>
<evidence type="ECO:0000259" key="9">
    <source>
        <dbReference type="Pfam" id="PF16575"/>
    </source>
</evidence>
<sequence>MGPPFTHVRTPMKAYFLGHVSPASQPDAYCEAVRALIEHARKVAPRTPLFINTMGWISGLGLSLLVDVIRWSRPTDVVQLVAEEGTTDLPPLDDDLVRSACGWVTSRDDAWRHPSPVEVTYHSLPGSTCRGRSWARVKREAMVLAYLGQRIGTGLGRPLPQSYHWLWNTVPMRVPWSTVAVHDCDNAVPKKELLHSLRGSVVALCIVPDNKLLETENPFYPKFVDDCGPYECLGYGLVRAIDPSERLFYISSPEPQERLAKVNALIRGDLHLPQTLLTSQEHLLHGSWAPYVARESCDSDYRGSTNEAEDAASSC</sequence>
<dbReference type="PANTHER" id="PTHR12755">
    <property type="entry name" value="CLEAVAGE/POLYADENYLATION FACTOR IA SUBUNIT CLP1P"/>
    <property type="match status" value="1"/>
</dbReference>
<evidence type="ECO:0000256" key="5">
    <source>
        <dbReference type="ARBA" id="ARBA00022741"/>
    </source>
</evidence>
<dbReference type="EMBL" id="GBBL01001501">
    <property type="protein sequence ID" value="JAC25819.1"/>
    <property type="molecule type" value="mRNA"/>
</dbReference>
<dbReference type="InterPro" id="IPR032319">
    <property type="entry name" value="CLP1_P"/>
</dbReference>
<evidence type="ECO:0000256" key="6">
    <source>
        <dbReference type="ARBA" id="ARBA00022777"/>
    </source>
</evidence>
<accession>A0A023FWD6</accession>
<organism evidence="11">
    <name type="scientific">Amblyomma parvum</name>
    <name type="common">South American tick</name>
    <dbReference type="NCBI Taxonomy" id="251391"/>
    <lineage>
        <taxon>Eukaryota</taxon>
        <taxon>Metazoa</taxon>
        <taxon>Ecdysozoa</taxon>
        <taxon>Arthropoda</taxon>
        <taxon>Chelicerata</taxon>
        <taxon>Arachnida</taxon>
        <taxon>Acari</taxon>
        <taxon>Parasitiformes</taxon>
        <taxon>Ixodida</taxon>
        <taxon>Ixodoidea</taxon>
        <taxon>Ixodidae</taxon>
        <taxon>Amblyomminae</taxon>
        <taxon>Amblyomma</taxon>
    </lineage>
</organism>
<reference evidence="11" key="1">
    <citation type="submission" date="2014-03" db="EMBL/GenBank/DDBJ databases">
        <title>The sialotranscriptome of Amblyomma triste, Amblyomma parvum and Amblyomma cajennense ticks, uncovered by 454-based RNA-seq.</title>
        <authorList>
            <person name="Garcia G.R."/>
            <person name="Gardinassi L.G."/>
            <person name="Ribeiro J.M."/>
            <person name="Anatrielo E."/>
            <person name="Ferreira B.R."/>
            <person name="Moreira H.N."/>
            <person name="Mafra C."/>
            <person name="Olegario M.M."/>
            <person name="Szabo P.J."/>
            <person name="Miranda-Santos I.K."/>
            <person name="Maruyama S.R."/>
        </authorList>
    </citation>
    <scope>NUCLEOTIDE SEQUENCE</scope>
    <source>
        <strain evidence="11">Araguapaz</strain>
        <tissue evidence="11">Salivary glands</tissue>
    </source>
</reference>
<comment type="subcellular location">
    <subcellularLocation>
        <location evidence="1">Nucleus</location>
        <location evidence="1">Nucleolus</location>
    </subcellularLocation>
</comment>
<dbReference type="AlphaFoldDB" id="A0A023FWD6"/>
<dbReference type="InterPro" id="IPR045116">
    <property type="entry name" value="Clp1/Grc3"/>
</dbReference>
<dbReference type="Pfam" id="PF16575">
    <property type="entry name" value="CLP1_P"/>
    <property type="match status" value="1"/>
</dbReference>
<feature type="domain" description="NOL9 C-terminal" evidence="10">
    <location>
        <begin position="170"/>
        <end position="273"/>
    </location>
</feature>
<evidence type="ECO:0000259" key="10">
    <source>
        <dbReference type="Pfam" id="PF25467"/>
    </source>
</evidence>
<evidence type="ECO:0000256" key="1">
    <source>
        <dbReference type="ARBA" id="ARBA00004604"/>
    </source>
</evidence>
<evidence type="ECO:0000256" key="4">
    <source>
        <dbReference type="ARBA" id="ARBA00022679"/>
    </source>
</evidence>
<proteinExistence type="evidence at transcript level"/>
<dbReference type="GO" id="GO:0051731">
    <property type="term" value="F:polynucleotide 5'-hydroxyl-kinase activity"/>
    <property type="evidence" value="ECO:0007669"/>
    <property type="project" value="InterPro"/>
</dbReference>
<keyword evidence="8" id="KW-0539">Nucleus</keyword>
<dbReference type="PANTHER" id="PTHR12755:SF3">
    <property type="entry name" value="POLYNUCLEOTIDE 5'-HYDROXYL-KINASE NOL9"/>
    <property type="match status" value="1"/>
</dbReference>
<dbReference type="Gene3D" id="3.40.50.300">
    <property type="entry name" value="P-loop containing nucleotide triphosphate hydrolases"/>
    <property type="match status" value="1"/>
</dbReference>
<evidence type="ECO:0000256" key="8">
    <source>
        <dbReference type="ARBA" id="ARBA00023242"/>
    </source>
</evidence>
<dbReference type="Pfam" id="PF25467">
    <property type="entry name" value="NOL9_C"/>
    <property type="match status" value="1"/>
</dbReference>
<keyword evidence="3" id="KW-0698">rRNA processing</keyword>
<keyword evidence="7" id="KW-0067">ATP-binding</keyword>
<dbReference type="GO" id="GO:0000448">
    <property type="term" value="P:cleavage in ITS2 between 5.8S rRNA and LSU-rRNA of tricistronic rRNA transcript (SSU-rRNA, 5.8S rRNA, LSU-rRNA)"/>
    <property type="evidence" value="ECO:0007669"/>
    <property type="project" value="TreeGrafter"/>
</dbReference>
<keyword evidence="6" id="KW-0418">Kinase</keyword>
<evidence type="ECO:0000256" key="7">
    <source>
        <dbReference type="ARBA" id="ARBA00022840"/>
    </source>
</evidence>
<evidence type="ECO:0000256" key="2">
    <source>
        <dbReference type="ARBA" id="ARBA00011003"/>
    </source>
</evidence>
<dbReference type="GO" id="GO:0005730">
    <property type="term" value="C:nucleolus"/>
    <property type="evidence" value="ECO:0007669"/>
    <property type="project" value="UniProtKB-SubCell"/>
</dbReference>
<dbReference type="InterPro" id="IPR057570">
    <property type="entry name" value="NOL9_C"/>
</dbReference>
<keyword evidence="5" id="KW-0547">Nucleotide-binding</keyword>
<dbReference type="GO" id="GO:0005524">
    <property type="term" value="F:ATP binding"/>
    <property type="evidence" value="ECO:0007669"/>
    <property type="project" value="UniProtKB-KW"/>
</dbReference>
<evidence type="ECO:0000313" key="11">
    <source>
        <dbReference type="EMBL" id="JAC25819.1"/>
    </source>
</evidence>
<keyword evidence="4" id="KW-0808">Transferase</keyword>
<evidence type="ECO:0000256" key="3">
    <source>
        <dbReference type="ARBA" id="ARBA00022552"/>
    </source>
</evidence>
<protein>
    <submittedName>
        <fullName evidence="11">Putative cleavage/polyadenylation factor</fullName>
    </submittedName>
</protein>